<protein>
    <recommendedName>
        <fullName evidence="3">HNH endonuclease</fullName>
    </recommendedName>
</protein>
<sequence length="330" mass="38079">MEWFLDYKAIREGLTGLYLLSQLERKLLYDSYKADISFAVQLGRADYQFSYPGLPANVKKIAKPFFEALYDDILGGSTGFRMVGLANPNLLRRHVRRGFFEANRKRDNQFNQVCPACLGMIEVDSEDGHADLDHYFTKSIYPMLSVSSDNLIPLCKVCNQTMKRAKDPLEAHRGPGQLAFLFLPYHRPGIESITIELDQTEPDEKIVVGVQREELNDRFRVTNFVSLFELNDRWSGRINSSLYETIRQDVISDFLDPNKALTEQAVKDKLTNLFRAKMSSKSTVPDAYLLAKYVEKIINRIELFSAFYREITEVIDLEREEMLAIELEEE</sequence>
<reference evidence="1 2" key="1">
    <citation type="submission" date="2020-02" db="EMBL/GenBank/DDBJ databases">
        <authorList>
            <person name="Gao J."/>
            <person name="Sun J."/>
        </authorList>
    </citation>
    <scope>NUCLEOTIDE SEQUENCE [LARGE SCALE GENOMIC DNA]</scope>
    <source>
        <strain evidence="1 2">7124</strain>
    </source>
</reference>
<keyword evidence="2" id="KW-1185">Reference proteome</keyword>
<gene>
    <name evidence="1" type="ORF">G5B47_16125</name>
</gene>
<evidence type="ECO:0000313" key="1">
    <source>
        <dbReference type="EMBL" id="NGM83946.1"/>
    </source>
</evidence>
<dbReference type="AlphaFoldDB" id="A0A6M1PL55"/>
<comment type="caution">
    <text evidence="1">The sequence shown here is derived from an EMBL/GenBank/DDBJ whole genome shotgun (WGS) entry which is preliminary data.</text>
</comment>
<evidence type="ECO:0000313" key="2">
    <source>
        <dbReference type="Proteomes" id="UP000480151"/>
    </source>
</evidence>
<proteinExistence type="predicted"/>
<dbReference type="EMBL" id="JAAKGU010000007">
    <property type="protein sequence ID" value="NGM83946.1"/>
    <property type="molecule type" value="Genomic_DNA"/>
</dbReference>
<organism evidence="1 2">
    <name type="scientific">Paenibacillus apii</name>
    <dbReference type="NCBI Taxonomy" id="1850370"/>
    <lineage>
        <taxon>Bacteria</taxon>
        <taxon>Bacillati</taxon>
        <taxon>Bacillota</taxon>
        <taxon>Bacilli</taxon>
        <taxon>Bacillales</taxon>
        <taxon>Paenibacillaceae</taxon>
        <taxon>Paenibacillus</taxon>
    </lineage>
</organism>
<dbReference type="Proteomes" id="UP000480151">
    <property type="component" value="Unassembled WGS sequence"/>
</dbReference>
<dbReference type="Gene3D" id="1.10.30.50">
    <property type="match status" value="1"/>
</dbReference>
<name>A0A6M1PL55_9BACL</name>
<dbReference type="RefSeq" id="WP_165100008.1">
    <property type="nucleotide sequence ID" value="NZ_JAAKGU010000007.1"/>
</dbReference>
<accession>A0A6M1PL55</accession>
<evidence type="ECO:0008006" key="3">
    <source>
        <dbReference type="Google" id="ProtNLM"/>
    </source>
</evidence>